<feature type="compositionally biased region" description="Basic and acidic residues" evidence="1">
    <location>
        <begin position="746"/>
        <end position="757"/>
    </location>
</feature>
<feature type="compositionally biased region" description="Low complexity" evidence="1">
    <location>
        <begin position="726"/>
        <end position="745"/>
    </location>
</feature>
<gene>
    <name evidence="3" type="ORF">GCM10022399_37730</name>
</gene>
<feature type="transmembrane region" description="Helical" evidence="2">
    <location>
        <begin position="235"/>
        <end position="254"/>
    </location>
</feature>
<accession>A0ABP7EDD2</accession>
<reference evidence="4" key="1">
    <citation type="journal article" date="2019" name="Int. J. Syst. Evol. Microbiol.">
        <title>The Global Catalogue of Microorganisms (GCM) 10K type strain sequencing project: providing services to taxonomists for standard genome sequencing and annotation.</title>
        <authorList>
            <consortium name="The Broad Institute Genomics Platform"/>
            <consortium name="The Broad Institute Genome Sequencing Center for Infectious Disease"/>
            <person name="Wu L."/>
            <person name="Ma J."/>
        </authorList>
    </citation>
    <scope>NUCLEOTIDE SEQUENCE [LARGE SCALE GENOMIC DNA]</scope>
    <source>
        <strain evidence="4">JCM 17125</strain>
    </source>
</reference>
<feature type="transmembrane region" description="Helical" evidence="2">
    <location>
        <begin position="134"/>
        <end position="151"/>
    </location>
</feature>
<protein>
    <recommendedName>
        <fullName evidence="5">YfhO family protein</fullName>
    </recommendedName>
</protein>
<dbReference type="EMBL" id="BAABDC010000008">
    <property type="protein sequence ID" value="GAA3717609.1"/>
    <property type="molecule type" value="Genomic_DNA"/>
</dbReference>
<organism evidence="3 4">
    <name type="scientific">Terrabacter ginsenosidimutans</name>
    <dbReference type="NCBI Taxonomy" id="490575"/>
    <lineage>
        <taxon>Bacteria</taxon>
        <taxon>Bacillati</taxon>
        <taxon>Actinomycetota</taxon>
        <taxon>Actinomycetes</taxon>
        <taxon>Micrococcales</taxon>
        <taxon>Intrasporangiaceae</taxon>
        <taxon>Terrabacter</taxon>
    </lineage>
</organism>
<comment type="caution">
    <text evidence="3">The sequence shown here is derived from an EMBL/GenBank/DDBJ whole genome shotgun (WGS) entry which is preliminary data.</text>
</comment>
<keyword evidence="4" id="KW-1185">Reference proteome</keyword>
<feature type="transmembrane region" description="Helical" evidence="2">
    <location>
        <begin position="405"/>
        <end position="423"/>
    </location>
</feature>
<keyword evidence="2" id="KW-1133">Transmembrane helix</keyword>
<keyword evidence="2" id="KW-0472">Membrane</keyword>
<feature type="transmembrane region" description="Helical" evidence="2">
    <location>
        <begin position="102"/>
        <end position="122"/>
    </location>
</feature>
<name>A0ABP7EDD2_9MICO</name>
<feature type="transmembrane region" description="Helical" evidence="2">
    <location>
        <begin position="290"/>
        <end position="310"/>
    </location>
</feature>
<evidence type="ECO:0008006" key="5">
    <source>
        <dbReference type="Google" id="ProtNLM"/>
    </source>
</evidence>
<evidence type="ECO:0000256" key="2">
    <source>
        <dbReference type="SAM" id="Phobius"/>
    </source>
</evidence>
<evidence type="ECO:0000313" key="3">
    <source>
        <dbReference type="EMBL" id="GAA3717609.1"/>
    </source>
</evidence>
<feature type="transmembrane region" description="Helical" evidence="2">
    <location>
        <begin position="380"/>
        <end position="399"/>
    </location>
</feature>
<evidence type="ECO:0000256" key="1">
    <source>
        <dbReference type="SAM" id="MobiDB-lite"/>
    </source>
</evidence>
<feature type="transmembrane region" description="Helical" evidence="2">
    <location>
        <begin position="12"/>
        <end position="32"/>
    </location>
</feature>
<dbReference type="RefSeq" id="WP_344950319.1">
    <property type="nucleotide sequence ID" value="NZ_BAABDC010000008.1"/>
</dbReference>
<feature type="transmembrane region" description="Helical" evidence="2">
    <location>
        <begin position="439"/>
        <end position="460"/>
    </location>
</feature>
<dbReference type="Proteomes" id="UP001501468">
    <property type="component" value="Unassembled WGS sequence"/>
</dbReference>
<feature type="transmembrane region" description="Helical" evidence="2">
    <location>
        <begin position="322"/>
        <end position="338"/>
    </location>
</feature>
<sequence>MTRKTTVDHSGGRLWALLTLATSVVAALVPLVHERRFYFFGDTQIGAFGQWYHLGQQLRAGHWPLFDPQVWAAGNFVAEGQWGLFSPLTALIGLLATLTPNAVVFATLVKISLLVAGSLGTYALARSYRASPPAAYVAGVASGLGGATLYLESPSWVTGQMTWALLPLFWWQLRRVAIPLADRSDGVLRWASPAAVLVLGWLIVSVGYVYGTLYIVLVGVATIIDCALSRRWGGALRVVMVGVICGLLAVTVYLPGVLTAPVTTRLGFEIISDGRLQGTLSGVMTSMLPFTARTQPTAYIAWFLPLLVWVRLDRLRPVVRDLTGLLLVLLVMLMWLLGPNQVGPIRWPMRVLPIVTLLVVLTVMIVLSRAGAPRPSVRRLVAALSVAFVAGYLTVSRTWEARSLIALATGLVLVGLTITWAILRARGGAGPEGTHRRTTAALAFVAVWGVVVLAVQLQAFPSPSSQDRNMPAATSAYARPASAAQGDTIAIGNIEKVLVADPAASRDFLMASSWYLSPHPVQSTYTTIGYETYTKRFCVLYSGNLCPRGLTALMETDPSTGSVRADLLSVSTLQLLRKDFSAARLDKPPAGWHVAYRSTYAVTWVRDRVLPPAGGVTWASDGVRVSETSRDARSVTFTVDQVPAGGGRVVLSRLQWPGYTATGASLVDPTDGYLVTVAVPAGAAGQQVTVSFSPPGWGLELVTLGAAAFLALGWVVVAAVRRRRSTSSVTPAAEPTEPTGPSGPTDRSEDASARGDRSTQAGRDGDTPQEADAGETEPGRSVGAEL</sequence>
<proteinExistence type="predicted"/>
<evidence type="ECO:0000313" key="4">
    <source>
        <dbReference type="Proteomes" id="UP001501468"/>
    </source>
</evidence>
<feature type="region of interest" description="Disordered" evidence="1">
    <location>
        <begin position="724"/>
        <end position="786"/>
    </location>
</feature>
<feature type="transmembrane region" description="Helical" evidence="2">
    <location>
        <begin position="350"/>
        <end position="368"/>
    </location>
</feature>
<keyword evidence="2" id="KW-0812">Transmembrane</keyword>
<feature type="transmembrane region" description="Helical" evidence="2">
    <location>
        <begin position="697"/>
        <end position="720"/>
    </location>
</feature>